<dbReference type="EMBL" id="WHOA01000099">
    <property type="protein sequence ID" value="NOU72751.1"/>
    <property type="molecule type" value="Genomic_DNA"/>
</dbReference>
<dbReference type="Proteomes" id="UP000616779">
    <property type="component" value="Unassembled WGS sequence"/>
</dbReference>
<dbReference type="SUPFAM" id="SSF51126">
    <property type="entry name" value="Pectin lyase-like"/>
    <property type="match status" value="1"/>
</dbReference>
<evidence type="ECO:0000313" key="2">
    <source>
        <dbReference type="EMBL" id="NOU72751.1"/>
    </source>
</evidence>
<feature type="signal peptide" evidence="1">
    <location>
        <begin position="1"/>
        <end position="31"/>
    </location>
</feature>
<protein>
    <submittedName>
        <fullName evidence="2">Sheath polysaccharide-degrading enzyme</fullName>
    </submittedName>
</protein>
<evidence type="ECO:0000313" key="3">
    <source>
        <dbReference type="Proteomes" id="UP000616779"/>
    </source>
</evidence>
<gene>
    <name evidence="2" type="ORF">GC098_15200</name>
</gene>
<evidence type="ECO:0000256" key="1">
    <source>
        <dbReference type="SAM" id="SignalP"/>
    </source>
</evidence>
<sequence length="327" mass="33909">MNLKVKASSRLLLSIALAGGCSLWGAGTTNAATINCSTSSCLTNALANAMPGDIIVLAAGVTFNGQFTGAVNGTSSAPITIKSASSSSKAILKGPSTSSGYGLHVTGDYWMVQNIKVTNSQKAIMLDNSNHTTIDGVEVYNIGAEGIHFRDGSSYNTLKNSNIHDVGKVDPGYGEGVYVGSDEAASYNHTVKNNSILNTTIGPNVTAEHIDIKEGADGTLVQNCTFNGTGINGANSADSFIDFKGVNSKIYNNTGNRNGNSNIADAFQNRIHGSSYPTGTNNDFSGNSVNLNGIGYIVNVASGSAKVHANTRSDGSSMLYNGNYTTY</sequence>
<dbReference type="InterPro" id="IPR011050">
    <property type="entry name" value="Pectin_lyase_fold/virulence"/>
</dbReference>
<keyword evidence="1" id="KW-0732">Signal</keyword>
<keyword evidence="3" id="KW-1185">Reference proteome</keyword>
<comment type="caution">
    <text evidence="2">The sequence shown here is derived from an EMBL/GenBank/DDBJ whole genome shotgun (WGS) entry which is preliminary data.</text>
</comment>
<name>A0ABX1XXU7_9BACL</name>
<dbReference type="InterPro" id="IPR012334">
    <property type="entry name" value="Pectin_lyas_fold"/>
</dbReference>
<dbReference type="PROSITE" id="PS51257">
    <property type="entry name" value="PROKAR_LIPOPROTEIN"/>
    <property type="match status" value="1"/>
</dbReference>
<dbReference type="InterPro" id="IPR006626">
    <property type="entry name" value="PbH1"/>
</dbReference>
<dbReference type="RefSeq" id="WP_171644037.1">
    <property type="nucleotide sequence ID" value="NZ_WHOA01000099.1"/>
</dbReference>
<reference evidence="2 3" key="1">
    <citation type="submission" date="2019-10" db="EMBL/GenBank/DDBJ databases">
        <title>Description of Paenibacillus terrestris sp. nov.</title>
        <authorList>
            <person name="Carlier A."/>
            <person name="Qi S."/>
        </authorList>
    </citation>
    <scope>NUCLEOTIDE SEQUENCE [LARGE SCALE GENOMIC DNA]</scope>
    <source>
        <strain evidence="2 3">LMG 31458</strain>
    </source>
</reference>
<accession>A0ABX1XXU7</accession>
<organism evidence="2 3">
    <name type="scientific">Paenibacillus phytorum</name>
    <dbReference type="NCBI Taxonomy" id="2654977"/>
    <lineage>
        <taxon>Bacteria</taxon>
        <taxon>Bacillati</taxon>
        <taxon>Bacillota</taxon>
        <taxon>Bacilli</taxon>
        <taxon>Bacillales</taxon>
        <taxon>Paenibacillaceae</taxon>
        <taxon>Paenibacillus</taxon>
    </lineage>
</organism>
<dbReference type="SMART" id="SM00710">
    <property type="entry name" value="PbH1"/>
    <property type="match status" value="5"/>
</dbReference>
<feature type="chain" id="PRO_5046364640" evidence="1">
    <location>
        <begin position="32"/>
        <end position="327"/>
    </location>
</feature>
<proteinExistence type="predicted"/>
<dbReference type="Gene3D" id="2.160.20.10">
    <property type="entry name" value="Single-stranded right-handed beta-helix, Pectin lyase-like"/>
    <property type="match status" value="1"/>
</dbReference>